<dbReference type="Proteomes" id="UP000001073">
    <property type="component" value="Chromosome 2"/>
</dbReference>
<dbReference type="Ensembl" id="ENSNLET00000040125.1">
    <property type="protein sequence ID" value="ENSNLEP00000029675.1"/>
    <property type="gene ID" value="ENSNLEG00000012069.2"/>
</dbReference>
<protein>
    <submittedName>
        <fullName evidence="1">Centrosomal protein 120</fullName>
    </submittedName>
</protein>
<accession>A0A2I3GEC8</accession>
<reference evidence="1" key="2">
    <citation type="submission" date="2025-08" db="UniProtKB">
        <authorList>
            <consortium name="Ensembl"/>
        </authorList>
    </citation>
    <scope>IDENTIFICATION</scope>
</reference>
<reference evidence="1 2" key="1">
    <citation type="submission" date="2012-10" db="EMBL/GenBank/DDBJ databases">
        <authorList>
            <consortium name="Gibbon Genome Sequencing Consortium"/>
        </authorList>
    </citation>
    <scope>NUCLEOTIDE SEQUENCE [LARGE SCALE GENOMIC DNA]</scope>
</reference>
<dbReference type="AlphaFoldDB" id="A0A2I3GEC8"/>
<keyword evidence="2" id="KW-1185">Reference proteome</keyword>
<dbReference type="EMBL" id="ADFV01188036">
    <property type="status" value="NOT_ANNOTATED_CDS"/>
    <property type="molecule type" value="Genomic_DNA"/>
</dbReference>
<dbReference type="GeneTree" id="ENSGT00390000009378"/>
<proteinExistence type="predicted"/>
<gene>
    <name evidence="1" type="primary">CEP120</name>
</gene>
<dbReference type="EMBL" id="ADFV01188037">
    <property type="status" value="NOT_ANNOTATED_CDS"/>
    <property type="molecule type" value="Genomic_DNA"/>
</dbReference>
<dbReference type="EMBL" id="ADFV01188034">
    <property type="status" value="NOT_ANNOTATED_CDS"/>
    <property type="molecule type" value="Genomic_DNA"/>
</dbReference>
<reference evidence="1" key="3">
    <citation type="submission" date="2025-09" db="UniProtKB">
        <authorList>
            <consortium name="Ensembl"/>
        </authorList>
    </citation>
    <scope>IDENTIFICATION</scope>
</reference>
<dbReference type="EMBL" id="ADFV01188035">
    <property type="status" value="NOT_ANNOTATED_CDS"/>
    <property type="molecule type" value="Genomic_DNA"/>
</dbReference>
<name>A0A2I3GEC8_NOMLE</name>
<sequence>MVSKSDQLLIVVSILEGFLRFQKCCGGNSLYTSCWRTQGTIVLKRVYYTFLKKSAFPQTSKAYACSGSKV</sequence>
<organism evidence="1 2">
    <name type="scientific">Nomascus leucogenys</name>
    <name type="common">Northern white-cheeked gibbon</name>
    <name type="synonym">Hylobates leucogenys</name>
    <dbReference type="NCBI Taxonomy" id="61853"/>
    <lineage>
        <taxon>Eukaryota</taxon>
        <taxon>Metazoa</taxon>
        <taxon>Chordata</taxon>
        <taxon>Craniata</taxon>
        <taxon>Vertebrata</taxon>
        <taxon>Euteleostomi</taxon>
        <taxon>Mammalia</taxon>
        <taxon>Eutheria</taxon>
        <taxon>Euarchontoglires</taxon>
        <taxon>Primates</taxon>
        <taxon>Haplorrhini</taxon>
        <taxon>Catarrhini</taxon>
        <taxon>Hylobatidae</taxon>
        <taxon>Nomascus</taxon>
    </lineage>
</organism>
<evidence type="ECO:0000313" key="1">
    <source>
        <dbReference type="Ensembl" id="ENSNLEP00000029675.1"/>
    </source>
</evidence>
<dbReference type="EMBL" id="ADFV01188038">
    <property type="status" value="NOT_ANNOTATED_CDS"/>
    <property type="molecule type" value="Genomic_DNA"/>
</dbReference>
<evidence type="ECO:0000313" key="2">
    <source>
        <dbReference type="Proteomes" id="UP000001073"/>
    </source>
</evidence>